<dbReference type="InterPro" id="IPR046348">
    <property type="entry name" value="SIS_dom_sf"/>
</dbReference>
<keyword evidence="7" id="KW-1185">Reference proteome</keyword>
<proteinExistence type="predicted"/>
<feature type="domain" description="SIS" evidence="5">
    <location>
        <begin position="104"/>
        <end position="239"/>
    </location>
</feature>
<keyword evidence="1" id="KW-0805">Transcription regulation</keyword>
<dbReference type="Pfam" id="PF01380">
    <property type="entry name" value="SIS"/>
    <property type="match status" value="1"/>
</dbReference>
<evidence type="ECO:0000313" key="6">
    <source>
        <dbReference type="EMBL" id="QQZ11413.1"/>
    </source>
</evidence>
<dbReference type="InterPro" id="IPR035472">
    <property type="entry name" value="RpiR-like_SIS"/>
</dbReference>
<keyword evidence="3" id="KW-0804">Transcription</keyword>
<dbReference type="InterPro" id="IPR047640">
    <property type="entry name" value="RpiR-like"/>
</dbReference>
<dbReference type="SUPFAM" id="SSF46689">
    <property type="entry name" value="Homeodomain-like"/>
    <property type="match status" value="1"/>
</dbReference>
<dbReference type="Gene3D" id="3.40.50.10490">
    <property type="entry name" value="Glucose-6-phosphate isomerase like protein, domain 1"/>
    <property type="match status" value="1"/>
</dbReference>
<dbReference type="RefSeq" id="WP_202780679.1">
    <property type="nucleotide sequence ID" value="NZ_CP065425.1"/>
</dbReference>
<feature type="domain" description="HTH rpiR-type" evidence="4">
    <location>
        <begin position="1"/>
        <end position="73"/>
    </location>
</feature>
<organism evidence="6 7">
    <name type="scientific">Heyndrickxia vini</name>
    <dbReference type="NCBI Taxonomy" id="1476025"/>
    <lineage>
        <taxon>Bacteria</taxon>
        <taxon>Bacillati</taxon>
        <taxon>Bacillota</taxon>
        <taxon>Bacilli</taxon>
        <taxon>Bacillales</taxon>
        <taxon>Bacillaceae</taxon>
        <taxon>Heyndrickxia</taxon>
    </lineage>
</organism>
<evidence type="ECO:0000256" key="1">
    <source>
        <dbReference type="ARBA" id="ARBA00023015"/>
    </source>
</evidence>
<evidence type="ECO:0000256" key="2">
    <source>
        <dbReference type="ARBA" id="ARBA00023125"/>
    </source>
</evidence>
<dbReference type="PANTHER" id="PTHR30514:SF1">
    <property type="entry name" value="HTH-TYPE TRANSCRIPTIONAL REGULATOR HEXR-RELATED"/>
    <property type="match status" value="1"/>
</dbReference>
<dbReference type="InterPro" id="IPR001347">
    <property type="entry name" value="SIS_dom"/>
</dbReference>
<dbReference type="InterPro" id="IPR036388">
    <property type="entry name" value="WH-like_DNA-bd_sf"/>
</dbReference>
<accession>A0ABX7E7X6</accession>
<sequence length="246" mass="27922">MFTNEVISSFNDLEISLYNYIMKHSEKVIYMRIRELADQTHVSTSTILRFCRKLNCEGFSEFKVKLKLYLDRNEEANLKSTKHYLSEFVERTMKGNFEAYIQETAELVSNADKVIFVGTGSSGILAEFGARYFSSLGKFASFIKDPFYPINSKELRDSASIILSVSGETDFTLRLANLLKGEGSKIISITNSKNCTLAKLSDINIAYYVTEVFLGEANITTQIPVIYILEETAHTVRNINKGHHQM</sequence>
<dbReference type="PROSITE" id="PS51071">
    <property type="entry name" value="HTH_RPIR"/>
    <property type="match status" value="1"/>
</dbReference>
<dbReference type="Gene3D" id="1.10.10.10">
    <property type="entry name" value="Winged helix-like DNA-binding domain superfamily/Winged helix DNA-binding domain"/>
    <property type="match status" value="1"/>
</dbReference>
<dbReference type="InterPro" id="IPR000281">
    <property type="entry name" value="HTH_RpiR"/>
</dbReference>
<evidence type="ECO:0000313" key="7">
    <source>
        <dbReference type="Proteomes" id="UP000595691"/>
    </source>
</evidence>
<evidence type="ECO:0000259" key="5">
    <source>
        <dbReference type="PROSITE" id="PS51464"/>
    </source>
</evidence>
<evidence type="ECO:0000256" key="3">
    <source>
        <dbReference type="ARBA" id="ARBA00023163"/>
    </source>
</evidence>
<dbReference type="PROSITE" id="PS51464">
    <property type="entry name" value="SIS"/>
    <property type="match status" value="1"/>
</dbReference>
<gene>
    <name evidence="6" type="ORF">I5776_04320</name>
</gene>
<dbReference type="CDD" id="cd05013">
    <property type="entry name" value="SIS_RpiR"/>
    <property type="match status" value="1"/>
</dbReference>
<dbReference type="SUPFAM" id="SSF53697">
    <property type="entry name" value="SIS domain"/>
    <property type="match status" value="1"/>
</dbReference>
<reference evidence="6 7" key="1">
    <citation type="submission" date="2020-11" db="EMBL/GenBank/DDBJ databases">
        <title>Taxonomic evaluation of the Bacillus sporothermodurans group of bacteria based on whole genome sequences.</title>
        <authorList>
            <person name="Fiedler G."/>
            <person name="Herbstmann A.-D."/>
            <person name="Doll E."/>
            <person name="Wenning M."/>
            <person name="Brinks E."/>
            <person name="Kabisch J."/>
            <person name="Breitenwieser F."/>
            <person name="Lappann M."/>
            <person name="Boehnlein C."/>
            <person name="Franz C."/>
        </authorList>
    </citation>
    <scope>NUCLEOTIDE SEQUENCE [LARGE SCALE GENOMIC DNA]</scope>
    <source>
        <strain evidence="6 7">JCM 19841</strain>
    </source>
</reference>
<dbReference type="InterPro" id="IPR009057">
    <property type="entry name" value="Homeodomain-like_sf"/>
</dbReference>
<dbReference type="EMBL" id="CP065425">
    <property type="protein sequence ID" value="QQZ11413.1"/>
    <property type="molecule type" value="Genomic_DNA"/>
</dbReference>
<dbReference type="Proteomes" id="UP000595691">
    <property type="component" value="Chromosome"/>
</dbReference>
<evidence type="ECO:0000259" key="4">
    <source>
        <dbReference type="PROSITE" id="PS51071"/>
    </source>
</evidence>
<keyword evidence="2" id="KW-0238">DNA-binding</keyword>
<protein>
    <submittedName>
        <fullName evidence="6">MurR/RpiR family transcriptional regulator</fullName>
    </submittedName>
</protein>
<dbReference type="PANTHER" id="PTHR30514">
    <property type="entry name" value="GLUCOKINASE"/>
    <property type="match status" value="1"/>
</dbReference>
<name>A0ABX7E7X6_9BACI</name>
<dbReference type="Pfam" id="PF01418">
    <property type="entry name" value="HTH_6"/>
    <property type="match status" value="1"/>
</dbReference>